<name>A0A5J6HSK9_STRAD</name>
<dbReference type="EMBL" id="CP023695">
    <property type="protein sequence ID" value="QEV21280.1"/>
    <property type="molecule type" value="Genomic_DNA"/>
</dbReference>
<accession>A0A5J6HSK9</accession>
<protein>
    <submittedName>
        <fullName evidence="1">Uncharacterized protein</fullName>
    </submittedName>
</protein>
<evidence type="ECO:0000313" key="2">
    <source>
        <dbReference type="Proteomes" id="UP000326553"/>
    </source>
</evidence>
<dbReference type="InterPro" id="IPR036410">
    <property type="entry name" value="HSP_DnaJ_Cys-rich_dom_sf"/>
</dbReference>
<sequence>MTFKNLPPAGQIRYCRDKLARVDELEKQVRGMPSTQQSRETLRDLATARGEYIKALKRLENPSLWQRINRWVNEWAAEDRAREAARKRRRGCTSCNGTGQVTGAGNWFESCRSCHGTGQYREYL</sequence>
<dbReference type="RefSeq" id="WP_055526708.1">
    <property type="nucleotide sequence ID" value="NZ_CP023695.1"/>
</dbReference>
<evidence type="ECO:0000313" key="1">
    <source>
        <dbReference type="EMBL" id="QEV21280.1"/>
    </source>
</evidence>
<dbReference type="SUPFAM" id="SSF57938">
    <property type="entry name" value="DnaJ/Hsp40 cysteine-rich domain"/>
    <property type="match status" value="1"/>
</dbReference>
<dbReference type="KEGG" id="salw:CP975_30405"/>
<dbReference type="AlphaFoldDB" id="A0A5J6HSK9"/>
<proteinExistence type="predicted"/>
<dbReference type="InterPro" id="IPR038500">
    <property type="entry name" value="Antitermination_sf"/>
</dbReference>
<dbReference type="Proteomes" id="UP000326553">
    <property type="component" value="Chromosome"/>
</dbReference>
<gene>
    <name evidence="1" type="ORF">CP975_30405</name>
</gene>
<dbReference type="Gene3D" id="1.10.274.110">
    <property type="match status" value="1"/>
</dbReference>
<reference evidence="1 2" key="1">
    <citation type="submission" date="2017-09" db="EMBL/GenBank/DDBJ databases">
        <authorList>
            <person name="Lee N."/>
            <person name="Cho B.-K."/>
        </authorList>
    </citation>
    <scope>NUCLEOTIDE SEQUENCE [LARGE SCALE GENOMIC DNA]</scope>
    <source>
        <strain evidence="1 2">ATCC 12461</strain>
    </source>
</reference>
<keyword evidence="2" id="KW-1185">Reference proteome</keyword>
<organism evidence="1 2">
    <name type="scientific">Streptomyces alboniger</name>
    <dbReference type="NCBI Taxonomy" id="132473"/>
    <lineage>
        <taxon>Bacteria</taxon>
        <taxon>Bacillati</taxon>
        <taxon>Actinomycetota</taxon>
        <taxon>Actinomycetes</taxon>
        <taxon>Kitasatosporales</taxon>
        <taxon>Streptomycetaceae</taxon>
        <taxon>Streptomyces</taxon>
        <taxon>Streptomyces aurantiacus group</taxon>
    </lineage>
</organism>